<accession>A0A1H3WF45</accession>
<gene>
    <name evidence="1" type="ORF">SAMN05660964_00422</name>
</gene>
<dbReference type="Gene3D" id="1.25.40.10">
    <property type="entry name" value="Tetratricopeptide repeat domain"/>
    <property type="match status" value="1"/>
</dbReference>
<dbReference type="Gene3D" id="1.20.58.320">
    <property type="entry name" value="TPR-like"/>
    <property type="match status" value="1"/>
</dbReference>
<keyword evidence="2" id="KW-1185">Reference proteome</keyword>
<dbReference type="EMBL" id="FNQP01000002">
    <property type="protein sequence ID" value="SDZ85715.1"/>
    <property type="molecule type" value="Genomic_DNA"/>
</dbReference>
<dbReference type="Pfam" id="PF06041">
    <property type="entry name" value="DUF924"/>
    <property type="match status" value="1"/>
</dbReference>
<dbReference type="Proteomes" id="UP000199397">
    <property type="component" value="Unassembled WGS sequence"/>
</dbReference>
<proteinExistence type="predicted"/>
<dbReference type="STRING" id="525918.SAMN05660964_00422"/>
<dbReference type="AlphaFoldDB" id="A0A1H3WF45"/>
<dbReference type="InterPro" id="IPR010323">
    <property type="entry name" value="DUF924"/>
</dbReference>
<dbReference type="SUPFAM" id="SSF48452">
    <property type="entry name" value="TPR-like"/>
    <property type="match status" value="1"/>
</dbReference>
<dbReference type="RefSeq" id="WP_245706879.1">
    <property type="nucleotide sequence ID" value="NZ_FNQP01000002.1"/>
</dbReference>
<dbReference type="InterPro" id="IPR011990">
    <property type="entry name" value="TPR-like_helical_dom_sf"/>
</dbReference>
<evidence type="ECO:0000313" key="2">
    <source>
        <dbReference type="Proteomes" id="UP000199397"/>
    </source>
</evidence>
<organism evidence="1 2">
    <name type="scientific">Thiothrix caldifontis</name>
    <dbReference type="NCBI Taxonomy" id="525918"/>
    <lineage>
        <taxon>Bacteria</taxon>
        <taxon>Pseudomonadati</taxon>
        <taxon>Pseudomonadota</taxon>
        <taxon>Gammaproteobacteria</taxon>
        <taxon>Thiotrichales</taxon>
        <taxon>Thiotrichaceae</taxon>
        <taxon>Thiothrix</taxon>
    </lineage>
</organism>
<evidence type="ECO:0000313" key="1">
    <source>
        <dbReference type="EMBL" id="SDZ85715.1"/>
    </source>
</evidence>
<protein>
    <submittedName>
        <fullName evidence="1">Uncharacterized conserved protein, DUF924 family</fullName>
    </submittedName>
</protein>
<sequence>MMKAHTPADILDFWYTPPLPEHWFASTPALDADIHQRFGALWEQAAAGELDAWQASPEGCLALCIVLDQFPLNMFRGETRSFSTEQHAVAVTKHAVQQGFDQLLPPERRIFLYMPLMHSEHLVDQDESVRLFEIAGLEANARFARHHREIVRQFGRFPHRNTALGRESTAEEQAYLASKEAFTG</sequence>
<name>A0A1H3WF45_9GAMM</name>
<reference evidence="1 2" key="1">
    <citation type="submission" date="2016-10" db="EMBL/GenBank/DDBJ databases">
        <authorList>
            <person name="de Groot N.N."/>
        </authorList>
    </citation>
    <scope>NUCLEOTIDE SEQUENCE [LARGE SCALE GENOMIC DNA]</scope>
    <source>
        <strain evidence="1 2">DSM 21228</strain>
    </source>
</reference>